<feature type="compositionally biased region" description="Basic residues" evidence="1">
    <location>
        <begin position="22"/>
        <end position="35"/>
    </location>
</feature>
<dbReference type="AlphaFoldDB" id="A0A0G4FAS9"/>
<gene>
    <name evidence="2" type="ORF">Cvel_16051</name>
</gene>
<reference evidence="2" key="1">
    <citation type="submission" date="2014-11" db="EMBL/GenBank/DDBJ databases">
        <authorList>
            <person name="Otto D Thomas"/>
            <person name="Naeem Raeece"/>
        </authorList>
    </citation>
    <scope>NUCLEOTIDE SEQUENCE</scope>
</reference>
<accession>A0A0G4FAS9</accession>
<proteinExistence type="predicted"/>
<evidence type="ECO:0000256" key="1">
    <source>
        <dbReference type="SAM" id="MobiDB-lite"/>
    </source>
</evidence>
<evidence type="ECO:0000313" key="2">
    <source>
        <dbReference type="EMBL" id="CEM10009.1"/>
    </source>
</evidence>
<dbReference type="EMBL" id="CDMZ01000244">
    <property type="protein sequence ID" value="CEM10009.1"/>
    <property type="molecule type" value="Genomic_DNA"/>
</dbReference>
<sequence length="157" mass="17943">MKGKGAFFFDSFRTGRNERKGGARAKAKAAGGKKNKWADRPETRIKGEFSEVMKRPDRDGWRSLRTALDVAVKTLLRGLTGVEPQHIGWFDSSFDFRIDAQRPQFTARLYYNNPSWRDEVEKILKRGMKETSIQLSGTTIGVTFCYCPESELKKLKS</sequence>
<protein>
    <submittedName>
        <fullName evidence="2">Uncharacterized protein</fullName>
    </submittedName>
</protein>
<name>A0A0G4FAS9_9ALVE</name>
<feature type="region of interest" description="Disordered" evidence="1">
    <location>
        <begin position="17"/>
        <end position="37"/>
    </location>
</feature>
<dbReference type="VEuPathDB" id="CryptoDB:Cvel_16051"/>
<organism evidence="2">
    <name type="scientific">Chromera velia CCMP2878</name>
    <dbReference type="NCBI Taxonomy" id="1169474"/>
    <lineage>
        <taxon>Eukaryota</taxon>
        <taxon>Sar</taxon>
        <taxon>Alveolata</taxon>
        <taxon>Colpodellida</taxon>
        <taxon>Chromeraceae</taxon>
        <taxon>Chromera</taxon>
    </lineage>
</organism>